<sequence length="750" mass="85245">MKRTLSPLFYLVFTPFLWASEYEDVFDLSLNDLFQVEITTASNRGERIKDAPATVIVVSKDDIKQRGYESLDEIFLDLPGMEMIYTHGDSFFSNYMRGYRYTIGTPFLMMVDGVTINSLYFNQVTQIASFPLTSVERVEVVYGPASVIYGANAFMGVVNVITQKPEQSGASFIANSRGSVDGDINLDMSYGYQNESFSTRFSLHYEDFDVADRIDNNTNYWLQDIHYNDDLWGGFIEDSPFITSQFSSKTKRLGLEALIAFNNLEFSTFYLLEQNGYGATYPSDRLPASGKWPIYQYGATLKYTTHLSDKLESRTRFHGQSDGVKGDGYDVEAWNVTNTSEVPQLVGGTLLAPNESARMTYFQYWLTKNHAFSFNQDFDYQFDEAIRLLTGFKYDYQDLQRSYVLSAAGPISPLAQLPALPTEASGAYSDDSNREIWRDFGFYLQGEYKFKQAHMLSGGLRYDDNNIYGGETTFRGAYIYNHQQWNVKFMYGEAYHEPTPRNLYGAWSGSGADPDLSPERSRTIESSIAYQGTDYRHLVSLYHIKNTDSIVTTPVGGENIGARNVTGIDYHFVKSFDYSDWGKWQINMYATHYLELDEDVIDLTHQVRTGTAQIGDIAKSKLWFILNWQANEHLNINLKTRLIDKRETIESNPIDNISGYGVTDLAMQFSLPSLTNVEFSVRVTNLFDKAYYHPGVRDADANDPLVNTALLNDIGFDPVNTKAWNGSQGWYNSHLPQAERRLVLGLTVGF</sequence>
<keyword evidence="6" id="KW-0732">Signal</keyword>
<dbReference type="eggNOG" id="COG4771">
    <property type="taxonomic scope" value="Bacteria"/>
</dbReference>
<feature type="short sequence motif" description="TonB C-terminal box" evidence="12">
    <location>
        <begin position="733"/>
        <end position="750"/>
    </location>
</feature>
<dbReference type="PROSITE" id="PS01156">
    <property type="entry name" value="TONB_DEPENDENT_REC_2"/>
    <property type="match status" value="1"/>
</dbReference>
<dbReference type="KEGG" id="pseo:OM33_16900"/>
<evidence type="ECO:0000256" key="2">
    <source>
        <dbReference type="ARBA" id="ARBA00008143"/>
    </source>
</evidence>
<keyword evidence="9" id="KW-0675">Receptor</keyword>
<keyword evidence="7 13" id="KW-0798">TonB box</keyword>
<evidence type="ECO:0000259" key="14">
    <source>
        <dbReference type="Pfam" id="PF00593"/>
    </source>
</evidence>
<evidence type="ECO:0008006" key="18">
    <source>
        <dbReference type="Google" id="ProtNLM"/>
    </source>
</evidence>
<reference evidence="16 17" key="1">
    <citation type="submission" date="2014-11" db="EMBL/GenBank/DDBJ databases">
        <title>Complete Genome Sequence of Pseudoalteromonas sp. Strain OCN003 Isolated from Kaneohe Bay, Oahu, Hawaii.</title>
        <authorList>
            <person name="Beurmann S."/>
            <person name="Videau P."/>
            <person name="Ushijima B."/>
            <person name="Smith A.M."/>
            <person name="Aeby G.S."/>
            <person name="Callahan S.M."/>
            <person name="Belcaid M."/>
        </authorList>
    </citation>
    <scope>NUCLEOTIDE SEQUENCE [LARGE SCALE GENOMIC DNA]</scope>
    <source>
        <strain evidence="16 17">OCN003</strain>
    </source>
</reference>
<organism evidence="16 17">
    <name type="scientific">Pseudoalteromonas piratica</name>
    <dbReference type="NCBI Taxonomy" id="1348114"/>
    <lineage>
        <taxon>Bacteria</taxon>
        <taxon>Pseudomonadati</taxon>
        <taxon>Pseudomonadota</taxon>
        <taxon>Gammaproteobacteria</taxon>
        <taxon>Alteromonadales</taxon>
        <taxon>Pseudoalteromonadaceae</taxon>
        <taxon>Pseudoalteromonas</taxon>
    </lineage>
</organism>
<dbReference type="Proteomes" id="UP000030341">
    <property type="component" value="Chromosome 2"/>
</dbReference>
<dbReference type="GO" id="GO:0009279">
    <property type="term" value="C:cell outer membrane"/>
    <property type="evidence" value="ECO:0007669"/>
    <property type="project" value="UniProtKB-SubCell"/>
</dbReference>
<accession>A0A0A7ELG0</accession>
<keyword evidence="3 11" id="KW-0813">Transport</keyword>
<evidence type="ECO:0000256" key="9">
    <source>
        <dbReference type="ARBA" id="ARBA00023170"/>
    </source>
</evidence>
<keyword evidence="17" id="KW-1185">Reference proteome</keyword>
<protein>
    <recommendedName>
        <fullName evidence="18">TonB-dependent receptor</fullName>
    </recommendedName>
</protein>
<evidence type="ECO:0000256" key="8">
    <source>
        <dbReference type="ARBA" id="ARBA00023136"/>
    </source>
</evidence>
<dbReference type="STRING" id="1348114.OM33_16900"/>
<feature type="domain" description="TonB-dependent receptor-like beta-barrel" evidence="14">
    <location>
        <begin position="265"/>
        <end position="686"/>
    </location>
</feature>
<evidence type="ECO:0000256" key="4">
    <source>
        <dbReference type="ARBA" id="ARBA00022452"/>
    </source>
</evidence>
<evidence type="ECO:0000256" key="7">
    <source>
        <dbReference type="ARBA" id="ARBA00023077"/>
    </source>
</evidence>
<gene>
    <name evidence="16" type="ORF">OM33_16900</name>
</gene>
<dbReference type="GO" id="GO:0044718">
    <property type="term" value="P:siderophore transmembrane transport"/>
    <property type="evidence" value="ECO:0007669"/>
    <property type="project" value="TreeGrafter"/>
</dbReference>
<dbReference type="InterPro" id="IPR012910">
    <property type="entry name" value="Plug_dom"/>
</dbReference>
<evidence type="ECO:0000313" key="17">
    <source>
        <dbReference type="Proteomes" id="UP000030341"/>
    </source>
</evidence>
<evidence type="ECO:0000259" key="15">
    <source>
        <dbReference type="Pfam" id="PF07715"/>
    </source>
</evidence>
<comment type="subcellular location">
    <subcellularLocation>
        <location evidence="1 11">Cell outer membrane</location>
        <topology evidence="1 11">Multi-pass membrane protein</topology>
    </subcellularLocation>
</comment>
<dbReference type="InterPro" id="IPR036942">
    <property type="entry name" value="Beta-barrel_TonB_sf"/>
</dbReference>
<dbReference type="PROSITE" id="PS52016">
    <property type="entry name" value="TONB_DEPENDENT_REC_3"/>
    <property type="match status" value="1"/>
</dbReference>
<dbReference type="SUPFAM" id="SSF56935">
    <property type="entry name" value="Porins"/>
    <property type="match status" value="1"/>
</dbReference>
<keyword evidence="5 11" id="KW-0812">Transmembrane</keyword>
<dbReference type="OrthoDB" id="9764669at2"/>
<evidence type="ECO:0000313" key="16">
    <source>
        <dbReference type="EMBL" id="AIY66792.1"/>
    </source>
</evidence>
<dbReference type="Gene3D" id="2.40.170.20">
    <property type="entry name" value="TonB-dependent receptor, beta-barrel domain"/>
    <property type="match status" value="1"/>
</dbReference>
<comment type="similarity">
    <text evidence="2">Belongs to the TonB-dependent receptor family. Hemoglobin/haptoglobin binding protein subfamily.</text>
</comment>
<dbReference type="AlphaFoldDB" id="A0A0A7ELG0"/>
<evidence type="ECO:0000256" key="6">
    <source>
        <dbReference type="ARBA" id="ARBA00022729"/>
    </source>
</evidence>
<keyword evidence="4 11" id="KW-1134">Transmembrane beta strand</keyword>
<dbReference type="Pfam" id="PF07715">
    <property type="entry name" value="Plug"/>
    <property type="match status" value="1"/>
</dbReference>
<dbReference type="Gene3D" id="2.170.130.10">
    <property type="entry name" value="TonB-dependent receptor, plug domain"/>
    <property type="match status" value="1"/>
</dbReference>
<dbReference type="HOGENOM" id="CLU_008287_18_0_6"/>
<dbReference type="GO" id="GO:0015344">
    <property type="term" value="F:siderophore uptake transmembrane transporter activity"/>
    <property type="evidence" value="ECO:0007669"/>
    <property type="project" value="TreeGrafter"/>
</dbReference>
<name>A0A0A7ELG0_9GAMM</name>
<evidence type="ECO:0000256" key="3">
    <source>
        <dbReference type="ARBA" id="ARBA00022448"/>
    </source>
</evidence>
<dbReference type="Pfam" id="PF00593">
    <property type="entry name" value="TonB_dep_Rec_b-barrel"/>
    <property type="match status" value="1"/>
</dbReference>
<dbReference type="RefSeq" id="WP_040135305.1">
    <property type="nucleotide sequence ID" value="NZ_CP009889.1"/>
</dbReference>
<dbReference type="InterPro" id="IPR037066">
    <property type="entry name" value="Plug_dom_sf"/>
</dbReference>
<keyword evidence="8 11" id="KW-0472">Membrane</keyword>
<evidence type="ECO:0000256" key="12">
    <source>
        <dbReference type="PROSITE-ProRule" id="PRU10144"/>
    </source>
</evidence>
<dbReference type="InterPro" id="IPR039426">
    <property type="entry name" value="TonB-dep_rcpt-like"/>
</dbReference>
<dbReference type="EMBL" id="CP009889">
    <property type="protein sequence ID" value="AIY66792.1"/>
    <property type="molecule type" value="Genomic_DNA"/>
</dbReference>
<proteinExistence type="inferred from homology"/>
<keyword evidence="10 11" id="KW-0998">Cell outer membrane</keyword>
<evidence type="ECO:0000256" key="11">
    <source>
        <dbReference type="PROSITE-ProRule" id="PRU01360"/>
    </source>
</evidence>
<evidence type="ECO:0000256" key="5">
    <source>
        <dbReference type="ARBA" id="ARBA00022692"/>
    </source>
</evidence>
<feature type="domain" description="TonB-dependent receptor plug" evidence="15">
    <location>
        <begin position="48"/>
        <end position="157"/>
    </location>
</feature>
<evidence type="ECO:0000256" key="10">
    <source>
        <dbReference type="ARBA" id="ARBA00023237"/>
    </source>
</evidence>
<dbReference type="InterPro" id="IPR000531">
    <property type="entry name" value="Beta-barrel_TonB"/>
</dbReference>
<dbReference type="PANTHER" id="PTHR30069">
    <property type="entry name" value="TONB-DEPENDENT OUTER MEMBRANE RECEPTOR"/>
    <property type="match status" value="1"/>
</dbReference>
<dbReference type="InterPro" id="IPR010917">
    <property type="entry name" value="TonB_rcpt_CS"/>
</dbReference>
<dbReference type="PANTHER" id="PTHR30069:SF29">
    <property type="entry name" value="HEMOGLOBIN AND HEMOGLOBIN-HAPTOGLOBIN-BINDING PROTEIN 1-RELATED"/>
    <property type="match status" value="1"/>
</dbReference>
<evidence type="ECO:0000256" key="13">
    <source>
        <dbReference type="RuleBase" id="RU003357"/>
    </source>
</evidence>
<evidence type="ECO:0000256" key="1">
    <source>
        <dbReference type="ARBA" id="ARBA00004571"/>
    </source>
</evidence>